<gene>
    <name evidence="3" type="ORF">N7532_009472</name>
</gene>
<keyword evidence="2" id="KW-1133">Transmembrane helix</keyword>
<comment type="caution">
    <text evidence="3">The sequence shown here is derived from an EMBL/GenBank/DDBJ whole genome shotgun (WGS) entry which is preliminary data.</text>
</comment>
<evidence type="ECO:0000256" key="1">
    <source>
        <dbReference type="SAM" id="MobiDB-lite"/>
    </source>
</evidence>
<protein>
    <submittedName>
        <fullName evidence="3">Uncharacterized protein</fullName>
    </submittedName>
</protein>
<feature type="transmembrane region" description="Helical" evidence="2">
    <location>
        <begin position="686"/>
        <end position="704"/>
    </location>
</feature>
<evidence type="ECO:0000313" key="4">
    <source>
        <dbReference type="Proteomes" id="UP001149074"/>
    </source>
</evidence>
<evidence type="ECO:0000256" key="2">
    <source>
        <dbReference type="SAM" id="Phobius"/>
    </source>
</evidence>
<dbReference type="Pfam" id="PF11915">
    <property type="entry name" value="DUF3433"/>
    <property type="match status" value="2"/>
</dbReference>
<feature type="transmembrane region" description="Helical" evidence="2">
    <location>
        <begin position="85"/>
        <end position="102"/>
    </location>
</feature>
<feature type="transmembrane region" description="Helical" evidence="2">
    <location>
        <begin position="150"/>
        <end position="173"/>
    </location>
</feature>
<feature type="region of interest" description="Disordered" evidence="1">
    <location>
        <begin position="613"/>
        <end position="639"/>
    </location>
</feature>
<dbReference type="GeneID" id="81360942"/>
<keyword evidence="4" id="KW-1185">Reference proteome</keyword>
<dbReference type="PANTHER" id="PTHR37544">
    <property type="entry name" value="SPRAY-RELATED"/>
    <property type="match status" value="1"/>
</dbReference>
<proteinExistence type="predicted"/>
<accession>A0A9W9EZC6</accession>
<feature type="compositionally biased region" description="Basic and acidic residues" evidence="1">
    <location>
        <begin position="625"/>
        <end position="637"/>
    </location>
</feature>
<evidence type="ECO:0000313" key="3">
    <source>
        <dbReference type="EMBL" id="KAJ5090788.1"/>
    </source>
</evidence>
<feature type="transmembrane region" description="Helical" evidence="2">
    <location>
        <begin position="525"/>
        <end position="546"/>
    </location>
</feature>
<dbReference type="InterPro" id="IPR021840">
    <property type="entry name" value="DUF3433"/>
</dbReference>
<feature type="compositionally biased region" description="Basic and acidic residues" evidence="1">
    <location>
        <begin position="1225"/>
        <end position="1238"/>
    </location>
</feature>
<sequence length="1246" mass="137317">MPDNPQPPGSNKGLTSSTLTTIRQKIAPQNELKQKAAWRPGYLKRRVLIAFVVVFAALIAALEALSHVSHVNYGIASSVASRHYAWTYGPTAILTIVTALWARTEFQAKQNAPWQAMQEGPTAASQSVLLDYISIMQPVALYKAFKYRNIIVASAISCTLLLRLAIMFSTGLFSLQDTPVHKNGIEIQLEDAFDGRNADFNKTGGKPFDVLNSVLFRNGTYAEGTTKDLVFQRFSAPNITSDAILTVPVSGITTNLDCQSAELDVILWQYYSGSMGSNMEIDLTAPSCKMSNITFDDTLGSVSDGQNIGDPGRYLSTFKEGQCDGTTGSDGKRIILFAGELEKHLLWNRTIKQEVAPGYTENEHRWKLNYTVPRSTQLICQPTYSFVNLSITTNASESLSNARIERLGFNSSSLPGLGYWDLPEAVLDDDSDSSKYARPIQDHYPYPAQKSTSTVSMRIRMGAWLAGKTGDFTILLQGDNLRDVGNAYYQAEAAQFIKKGIVKENPSMVTGSAIVNENRVVMTQLPLRIMEVCLALGILLAIAMIVKDSLGKSTTAPWNPNSISGVAAIVSASKELAQSLHGTSAVSMEALNRRLGDKRYFSQSTTEGFSIKCSDGAQQSAQSDPEARAEPSKKQDSLSKPMPSFPYRVAIFIAVILLIVALEVVLHVSQSNNGLGNVDTSDEYIHYSWTVVPSVVMVSASLLFGSIDFNTRTLAPYAQLRRPTGTTFGQFMTLDFRNSLDMTIIFTSIRTKHFAVLATTVAAFITSFLTIVTSGLFTPLDVPNHVNATFIREDTFQRFGTAYNYSLPYSEDVQNVVTAQYIIQENNSYPRWTHKDLAFPRLRLSEKMKTDLSNESFVDLWVPATRAALDCRLETGTEVRYELGNTTTGPYGLEIYPPSISCPPYSYSESRTRNYTQDVLWDENGVFGRAHSWQCANPKNSLSRENAFQVTVYYWGYVDVANRKVKHIAAMSCAGAAETVNTWTRFELPNFDIPSDHPPVPDESSATPAPDQFTPYLTFDDAFAVSPSKLASLDAFFSTLTTGRYAIPSENLRNPGDVEKVAKAIKFQSGIIKAQEFNNWTRIANSSLDVSYPGEVFLGNQLRLFQDAASTRVLDALLGVILILGIVGSVLINTDYVLPKDPCSIAAVASLLADSNLLDWYHNGEENPNDSSLGRKFFAGCRFFLGRPSEFAGPDASPQNAKNVDDLTIYVHDHFREGIPARQEVCERSHPDTEREDLSPVSSISS</sequence>
<dbReference type="OrthoDB" id="5332281at2759"/>
<reference evidence="3" key="1">
    <citation type="submission" date="2022-11" db="EMBL/GenBank/DDBJ databases">
        <authorList>
            <person name="Petersen C."/>
        </authorList>
    </citation>
    <scope>NUCLEOTIDE SEQUENCE</scope>
    <source>
        <strain evidence="3">IBT 30761</strain>
    </source>
</reference>
<feature type="transmembrane region" description="Helical" evidence="2">
    <location>
        <begin position="754"/>
        <end position="777"/>
    </location>
</feature>
<feature type="transmembrane region" description="Helical" evidence="2">
    <location>
        <begin position="47"/>
        <end position="65"/>
    </location>
</feature>
<dbReference type="AlphaFoldDB" id="A0A9W9EZC6"/>
<dbReference type="PANTHER" id="PTHR37544:SF1">
    <property type="entry name" value="PHOSPHORIBOSYLAMINOIMIDAZOLE-SUCCINOCARBOXAMIDE SYNTHASE"/>
    <property type="match status" value="1"/>
</dbReference>
<keyword evidence="2" id="KW-0472">Membrane</keyword>
<name>A0A9W9EZC6_9EURO</name>
<feature type="region of interest" description="Disordered" evidence="1">
    <location>
        <begin position="1225"/>
        <end position="1246"/>
    </location>
</feature>
<feature type="transmembrane region" description="Helical" evidence="2">
    <location>
        <begin position="645"/>
        <end position="666"/>
    </location>
</feature>
<reference evidence="3" key="2">
    <citation type="journal article" date="2023" name="IMA Fungus">
        <title>Comparative genomic study of the Penicillium genus elucidates a diverse pangenome and 15 lateral gene transfer events.</title>
        <authorList>
            <person name="Petersen C."/>
            <person name="Sorensen T."/>
            <person name="Nielsen M.R."/>
            <person name="Sondergaard T.E."/>
            <person name="Sorensen J.L."/>
            <person name="Fitzpatrick D.A."/>
            <person name="Frisvad J.C."/>
            <person name="Nielsen K.L."/>
        </authorList>
    </citation>
    <scope>NUCLEOTIDE SEQUENCE</scope>
    <source>
        <strain evidence="3">IBT 30761</strain>
    </source>
</reference>
<organism evidence="3 4">
    <name type="scientific">Penicillium argentinense</name>
    <dbReference type="NCBI Taxonomy" id="1131581"/>
    <lineage>
        <taxon>Eukaryota</taxon>
        <taxon>Fungi</taxon>
        <taxon>Dikarya</taxon>
        <taxon>Ascomycota</taxon>
        <taxon>Pezizomycotina</taxon>
        <taxon>Eurotiomycetes</taxon>
        <taxon>Eurotiomycetidae</taxon>
        <taxon>Eurotiales</taxon>
        <taxon>Aspergillaceae</taxon>
        <taxon>Penicillium</taxon>
    </lineage>
</organism>
<keyword evidence="2" id="KW-0812">Transmembrane</keyword>
<dbReference type="EMBL" id="JAPQKI010000009">
    <property type="protein sequence ID" value="KAJ5090788.1"/>
    <property type="molecule type" value="Genomic_DNA"/>
</dbReference>
<dbReference type="Proteomes" id="UP001149074">
    <property type="component" value="Unassembled WGS sequence"/>
</dbReference>
<dbReference type="RefSeq" id="XP_056472769.1">
    <property type="nucleotide sequence ID" value="XM_056621963.1"/>
</dbReference>